<accession>A0A0E2BIC4</accession>
<evidence type="ECO:0000313" key="1">
    <source>
        <dbReference type="EMBL" id="EKO35085.1"/>
    </source>
</evidence>
<evidence type="ECO:0000313" key="2">
    <source>
        <dbReference type="Proteomes" id="UP000006329"/>
    </source>
</evidence>
<dbReference type="EMBL" id="AHON02000019">
    <property type="protein sequence ID" value="EKO35085.1"/>
    <property type="molecule type" value="Genomic_DNA"/>
</dbReference>
<gene>
    <name evidence="1" type="ORF">LEP1GSC179_2282</name>
</gene>
<keyword evidence="2" id="KW-1185">Reference proteome</keyword>
<proteinExistence type="predicted"/>
<dbReference type="Proteomes" id="UP000006329">
    <property type="component" value="Unassembled WGS sequence"/>
</dbReference>
<protein>
    <submittedName>
        <fullName evidence="1">Uncharacterized protein</fullName>
    </submittedName>
</protein>
<comment type="caution">
    <text evidence="1">The sequence shown here is derived from an EMBL/GenBank/DDBJ whole genome shotgun (WGS) entry which is preliminary data.</text>
</comment>
<dbReference type="AlphaFoldDB" id="A0A0E2BIC4"/>
<sequence length="41" mass="4873">MFLTKVPDATKLLQSLLFESIQSKKSRPRKCKRFQLFKNSE</sequence>
<reference evidence="1" key="1">
    <citation type="submission" date="2012-10" db="EMBL/GenBank/DDBJ databases">
        <authorList>
            <person name="Harkins D.M."/>
            <person name="Durkin A.S."/>
            <person name="Brinkac L.M."/>
            <person name="Haft D.H."/>
            <person name="Selengut J.D."/>
            <person name="Sanka R."/>
            <person name="DePew J."/>
            <person name="Purushe J."/>
            <person name="Matthias M.A."/>
            <person name="Vinetz J.M."/>
            <person name="Sutton G.G."/>
            <person name="Nierman W.C."/>
            <person name="Fouts D.E."/>
        </authorList>
    </citation>
    <scope>NUCLEOTIDE SEQUENCE [LARGE SCALE GENOMIC DNA]</scope>
    <source>
        <strain evidence="1">MOR084</strain>
    </source>
</reference>
<name>A0A0E2BIC4_9LEPT</name>
<organism evidence="1 2">
    <name type="scientific">Leptospira santarosai str. MOR084</name>
    <dbReference type="NCBI Taxonomy" id="1049984"/>
    <lineage>
        <taxon>Bacteria</taxon>
        <taxon>Pseudomonadati</taxon>
        <taxon>Spirochaetota</taxon>
        <taxon>Spirochaetia</taxon>
        <taxon>Leptospirales</taxon>
        <taxon>Leptospiraceae</taxon>
        <taxon>Leptospira</taxon>
    </lineage>
</organism>